<gene>
    <name evidence="1" type="ORF">F5147DRAFT_776285</name>
</gene>
<evidence type="ECO:0000313" key="2">
    <source>
        <dbReference type="Proteomes" id="UP000823399"/>
    </source>
</evidence>
<sequence>MPRSESPIVVPQKKVCLQKAEVLVLRAHLEDWKSVKGKERSRVLLAIYKEASLQAPTKEKALLKARRKIYEQWLQNQSRRRGAAKPLIKYGRHWTARQVLIHTHKASIRQETGEMAGSEGMITRWPKAAKTVINHLSAEEREEAEAMAEKWNNEAVPPDIQAEVAESKGANMIEHFTTKMFKKAGMRVCILSAWKDSQGKLMLGGHDFNEQFGDGESFIKTRDWDSIIMPEWVEYAGEQFGEAM</sequence>
<dbReference type="GeneID" id="64704095"/>
<evidence type="ECO:0000313" key="1">
    <source>
        <dbReference type="EMBL" id="KAG2102538.1"/>
    </source>
</evidence>
<protein>
    <submittedName>
        <fullName evidence="1">Uncharacterized protein</fullName>
    </submittedName>
</protein>
<dbReference type="Proteomes" id="UP000823399">
    <property type="component" value="Unassembled WGS sequence"/>
</dbReference>
<comment type="caution">
    <text evidence="1">The sequence shown here is derived from an EMBL/GenBank/DDBJ whole genome shotgun (WGS) entry which is preliminary data.</text>
</comment>
<dbReference type="RefSeq" id="XP_041290216.1">
    <property type="nucleotide sequence ID" value="XM_041441836.1"/>
</dbReference>
<accession>A0A9P7JRL8</accession>
<dbReference type="EMBL" id="JABBWM010000047">
    <property type="protein sequence ID" value="KAG2102538.1"/>
    <property type="molecule type" value="Genomic_DNA"/>
</dbReference>
<proteinExistence type="predicted"/>
<dbReference type="OrthoDB" id="2676423at2759"/>
<name>A0A9P7JRL8_9AGAM</name>
<organism evidence="1 2">
    <name type="scientific">Suillus discolor</name>
    <dbReference type="NCBI Taxonomy" id="1912936"/>
    <lineage>
        <taxon>Eukaryota</taxon>
        <taxon>Fungi</taxon>
        <taxon>Dikarya</taxon>
        <taxon>Basidiomycota</taxon>
        <taxon>Agaricomycotina</taxon>
        <taxon>Agaricomycetes</taxon>
        <taxon>Agaricomycetidae</taxon>
        <taxon>Boletales</taxon>
        <taxon>Suillineae</taxon>
        <taxon>Suillaceae</taxon>
        <taxon>Suillus</taxon>
    </lineage>
</organism>
<keyword evidence="2" id="KW-1185">Reference proteome</keyword>
<reference evidence="1" key="1">
    <citation type="journal article" date="2020" name="New Phytol.">
        <title>Comparative genomics reveals dynamic genome evolution in host specialist ectomycorrhizal fungi.</title>
        <authorList>
            <person name="Lofgren L.A."/>
            <person name="Nguyen N.H."/>
            <person name="Vilgalys R."/>
            <person name="Ruytinx J."/>
            <person name="Liao H.L."/>
            <person name="Branco S."/>
            <person name="Kuo A."/>
            <person name="LaButti K."/>
            <person name="Lipzen A."/>
            <person name="Andreopoulos W."/>
            <person name="Pangilinan J."/>
            <person name="Riley R."/>
            <person name="Hundley H."/>
            <person name="Na H."/>
            <person name="Barry K."/>
            <person name="Grigoriev I.V."/>
            <person name="Stajich J.E."/>
            <person name="Kennedy P.G."/>
        </authorList>
    </citation>
    <scope>NUCLEOTIDE SEQUENCE</scope>
    <source>
        <strain evidence="1">FC423</strain>
    </source>
</reference>
<dbReference type="AlphaFoldDB" id="A0A9P7JRL8"/>